<dbReference type="AlphaFoldDB" id="A7B984"/>
<reference evidence="2" key="1">
    <citation type="submission" date="2007-04" db="EMBL/GenBank/DDBJ databases">
        <authorList>
            <person name="Fulton L."/>
            <person name="Clifton S."/>
            <person name="Fulton B."/>
            <person name="Xu J."/>
            <person name="Minx P."/>
            <person name="Pepin K.H."/>
            <person name="Johnson M."/>
            <person name="Thiruvilangam P."/>
            <person name="Bhonagiri V."/>
            <person name="Nash W.E."/>
            <person name="Mardis E.R."/>
            <person name="Wilson R.K."/>
        </authorList>
    </citation>
    <scope>NUCLEOTIDE SEQUENCE [LARGE SCALE GENOMIC DNA]</scope>
    <source>
        <strain evidence="2">ATCC 17982</strain>
    </source>
</reference>
<gene>
    <name evidence="2" type="ORF">ACTODO_00185</name>
</gene>
<sequence>MSDNPNTEHLPDSEANENPLDISDDLTDFTSTFCSPVEGLPMDQGEYIRIAAEWTTEEALDHLFPSIEPTTFAELAEHLNSESSFWIKRKDEDE</sequence>
<dbReference type="RefSeq" id="WP_003790275.1">
    <property type="nucleotide sequence ID" value="NZ_DS264586.1"/>
</dbReference>
<proteinExistence type="predicted"/>
<protein>
    <submittedName>
        <fullName evidence="2">Uncharacterized protein</fullName>
    </submittedName>
</protein>
<dbReference type="Proteomes" id="UP000003553">
    <property type="component" value="Unassembled WGS sequence"/>
</dbReference>
<organism evidence="2 3">
    <name type="scientific">Schaalia dentiphila ATCC 17982</name>
    <dbReference type="NCBI Taxonomy" id="411466"/>
    <lineage>
        <taxon>Bacteria</taxon>
        <taxon>Bacillati</taxon>
        <taxon>Actinomycetota</taxon>
        <taxon>Actinomycetes</taxon>
        <taxon>Actinomycetales</taxon>
        <taxon>Actinomycetaceae</taxon>
        <taxon>Schaalia</taxon>
        <taxon>Schaalia dentiphila</taxon>
    </lineage>
</organism>
<comment type="caution">
    <text evidence="2">The sequence shown here is derived from an EMBL/GenBank/DDBJ whole genome shotgun (WGS) entry which is preliminary data.</text>
</comment>
<reference evidence="2" key="2">
    <citation type="submission" date="2015-05" db="EMBL/GenBank/DDBJ databases">
        <title>Draft genome sequence of Actinomyces odontolyticus (ATCC 17982).</title>
        <authorList>
            <person name="Sudarsanam P."/>
            <person name="Ley R."/>
            <person name="Guruge J."/>
            <person name="Turnbaugh P.J."/>
            <person name="Mahowald M."/>
            <person name="Liep D."/>
            <person name="Gordon J."/>
        </authorList>
    </citation>
    <scope>NUCLEOTIDE SEQUENCE</scope>
    <source>
        <strain evidence="2">ATCC 17982</strain>
    </source>
</reference>
<evidence type="ECO:0000313" key="3">
    <source>
        <dbReference type="Proteomes" id="UP000003553"/>
    </source>
</evidence>
<name>A7B984_9ACTO</name>
<feature type="region of interest" description="Disordered" evidence="1">
    <location>
        <begin position="1"/>
        <end position="25"/>
    </location>
</feature>
<keyword evidence="3" id="KW-1185">Reference proteome</keyword>
<accession>A7B984</accession>
<dbReference type="HOGENOM" id="CLU_2379780_0_0_11"/>
<evidence type="ECO:0000313" key="2">
    <source>
        <dbReference type="EMBL" id="EDN79758.1"/>
    </source>
</evidence>
<evidence type="ECO:0000256" key="1">
    <source>
        <dbReference type="SAM" id="MobiDB-lite"/>
    </source>
</evidence>
<dbReference type="EMBL" id="AAYI02000004">
    <property type="protein sequence ID" value="EDN79758.1"/>
    <property type="molecule type" value="Genomic_DNA"/>
</dbReference>